<dbReference type="InterPro" id="IPR002938">
    <property type="entry name" value="FAD-bd"/>
</dbReference>
<dbReference type="InterPro" id="IPR050407">
    <property type="entry name" value="Geranylgeranyl_reductase"/>
</dbReference>
<organism evidence="2 3">
    <name type="scientific">Arthrospiribacter ruber</name>
    <dbReference type="NCBI Taxonomy" id="2487934"/>
    <lineage>
        <taxon>Bacteria</taxon>
        <taxon>Pseudomonadati</taxon>
        <taxon>Bacteroidota</taxon>
        <taxon>Cytophagia</taxon>
        <taxon>Cytophagales</taxon>
        <taxon>Cyclobacteriaceae</taxon>
        <taxon>Arthrospiribacter</taxon>
    </lineage>
</organism>
<dbReference type="Pfam" id="PF01494">
    <property type="entry name" value="FAD_binding_3"/>
    <property type="match status" value="1"/>
</dbReference>
<dbReference type="PANTHER" id="PTHR42685">
    <property type="entry name" value="GERANYLGERANYL DIPHOSPHATE REDUCTASE"/>
    <property type="match status" value="1"/>
</dbReference>
<name>A0A951IWG8_9BACT</name>
<accession>A0A951IWG8</accession>
<comment type="caution">
    <text evidence="2">The sequence shown here is derived from an EMBL/GenBank/DDBJ whole genome shotgun (WGS) entry which is preliminary data.</text>
</comment>
<dbReference type="PANTHER" id="PTHR42685:SF22">
    <property type="entry name" value="CONDITIONED MEDIUM FACTOR RECEPTOR 1"/>
    <property type="match status" value="1"/>
</dbReference>
<protein>
    <submittedName>
        <fullName evidence="2">NAD(P)/FAD-dependent oxidoreductase</fullName>
    </submittedName>
</protein>
<evidence type="ECO:0000313" key="3">
    <source>
        <dbReference type="Proteomes" id="UP000727490"/>
    </source>
</evidence>
<keyword evidence="3" id="KW-1185">Reference proteome</keyword>
<dbReference type="Proteomes" id="UP000727490">
    <property type="component" value="Unassembled WGS sequence"/>
</dbReference>
<dbReference type="EMBL" id="RPHB01000003">
    <property type="protein sequence ID" value="MBW3467557.1"/>
    <property type="molecule type" value="Genomic_DNA"/>
</dbReference>
<dbReference type="RefSeq" id="WP_219287824.1">
    <property type="nucleotide sequence ID" value="NZ_RPHB01000003.1"/>
</dbReference>
<gene>
    <name evidence="2" type="ORF">EGN73_06985</name>
</gene>
<feature type="domain" description="FAD-binding" evidence="1">
    <location>
        <begin position="5"/>
        <end position="300"/>
    </location>
</feature>
<evidence type="ECO:0000259" key="1">
    <source>
        <dbReference type="Pfam" id="PF01494"/>
    </source>
</evidence>
<proteinExistence type="predicted"/>
<reference evidence="2 3" key="1">
    <citation type="journal article" date="2020" name="Syst. Appl. Microbiol.">
        <title>Arthrospiribacter ruber gen. nov., sp. nov., a novel bacterium isolated from Arthrospira cultures.</title>
        <authorList>
            <person name="Waleron M."/>
            <person name="Misztak A."/>
            <person name="Waleron M.M."/>
            <person name="Furmaniak M."/>
            <person name="Mrozik A."/>
            <person name="Waleron K."/>
        </authorList>
    </citation>
    <scope>NUCLEOTIDE SEQUENCE [LARGE SCALE GENOMIC DNA]</scope>
    <source>
        <strain evidence="2 3">DPMB0001</strain>
    </source>
</reference>
<sequence length="377" mass="43259">MDHKEIIIIGGGLGGLTAAHRLAKAGRQVLLVEKKSYPFHRVCGEYISNEVRGYLIEEGLFPEYFHPTEIRNFELGSIKGKIAKMPLDLGGFGISRYVLDDFIYKKCQKVGVEFFLETEAEEINYYPEREEFEVRLNDGQTVTAHHVIGAFGKRSKIDRKLKRNFMDHRSPFIGVKYHIRTDFDPHTVALYNFEGGYCGINRIEQKKYNLCYLGNASHLKKYGNIAAMEENVIFQNPQLKSIFQNSEFLFDKPEVINEISFRPKPLIENHILMIGDAAGLITPLCGNGMAMAIHSGKILADCILQHKNRQDLEKAYFQEWTKYFKNRLWVGRKVQWLFGSSIFSELSVSLIKNSTFLATQIMKRTHGSPIHDKSYST</sequence>
<dbReference type="GO" id="GO:0071949">
    <property type="term" value="F:FAD binding"/>
    <property type="evidence" value="ECO:0007669"/>
    <property type="project" value="InterPro"/>
</dbReference>
<dbReference type="AlphaFoldDB" id="A0A951IWG8"/>
<evidence type="ECO:0000313" key="2">
    <source>
        <dbReference type="EMBL" id="MBW3467557.1"/>
    </source>
</evidence>